<feature type="transmembrane region" description="Helical" evidence="5">
    <location>
        <begin position="42"/>
        <end position="69"/>
    </location>
</feature>
<dbReference type="Proteomes" id="UP000033121">
    <property type="component" value="Unassembled WGS sequence"/>
</dbReference>
<dbReference type="STRING" id="1220578.FPE01S_03_00650"/>
<evidence type="ECO:0000256" key="3">
    <source>
        <dbReference type="ARBA" id="ARBA00022989"/>
    </source>
</evidence>
<feature type="transmembrane region" description="Helical" evidence="5">
    <location>
        <begin position="263"/>
        <end position="283"/>
    </location>
</feature>
<organism evidence="6 7">
    <name type="scientific">Flavihumibacter petaseus NBRC 106054</name>
    <dbReference type="NCBI Taxonomy" id="1220578"/>
    <lineage>
        <taxon>Bacteria</taxon>
        <taxon>Pseudomonadati</taxon>
        <taxon>Bacteroidota</taxon>
        <taxon>Chitinophagia</taxon>
        <taxon>Chitinophagales</taxon>
        <taxon>Chitinophagaceae</taxon>
        <taxon>Flavihumibacter</taxon>
    </lineage>
</organism>
<dbReference type="AlphaFoldDB" id="A0A0E9N2Y8"/>
<accession>A0A0E9N2Y8</accession>
<dbReference type="EMBL" id="BBWV01000003">
    <property type="protein sequence ID" value="GAO44026.1"/>
    <property type="molecule type" value="Genomic_DNA"/>
</dbReference>
<feature type="transmembrane region" description="Helical" evidence="5">
    <location>
        <begin position="12"/>
        <end position="36"/>
    </location>
</feature>
<comment type="similarity">
    <text evidence="5">Belongs to the 4-toluene sulfonate uptake permease (TSUP) (TC 2.A.102) family.</text>
</comment>
<evidence type="ECO:0000256" key="5">
    <source>
        <dbReference type="RuleBase" id="RU363041"/>
    </source>
</evidence>
<feature type="transmembrane region" description="Helical" evidence="5">
    <location>
        <begin position="167"/>
        <end position="198"/>
    </location>
</feature>
<evidence type="ECO:0000256" key="4">
    <source>
        <dbReference type="ARBA" id="ARBA00023136"/>
    </source>
</evidence>
<evidence type="ECO:0000256" key="2">
    <source>
        <dbReference type="ARBA" id="ARBA00022692"/>
    </source>
</evidence>
<name>A0A0E9N2Y8_9BACT</name>
<sequence length="285" mass="30348">MCGNFDENYIMHLLGYIASLLIGISLGLIGGGGSILTMPVMVYLFGISPVTATSYSLFVVGSTSLVGAAKQYRQGTVNIRMALLFAATSVGAVFATRKWLVPAIPEQIATIRGFSITESWLTMVLFALLMVISSVFMMRGNNKPVTEAAGNPTTHEKSGQKFPAGKLILFGTSIGFVTGMLGAGGGFLLIPAMVLLLHLPMKEAVGTSLLVIALNSLIGFTGNLHQDSINWQLLFVVTGLAIAGILLGSFLNSKIPAGRLKKTFGWFVLIMGVYILYKELIFAMG</sequence>
<dbReference type="PANTHER" id="PTHR43701:SF2">
    <property type="entry name" value="MEMBRANE TRANSPORTER PROTEIN YJNA-RELATED"/>
    <property type="match status" value="1"/>
</dbReference>
<feature type="transmembrane region" description="Helical" evidence="5">
    <location>
        <begin position="231"/>
        <end position="251"/>
    </location>
</feature>
<keyword evidence="4 5" id="KW-0472">Membrane</keyword>
<comment type="caution">
    <text evidence="6">The sequence shown here is derived from an EMBL/GenBank/DDBJ whole genome shotgun (WGS) entry which is preliminary data.</text>
</comment>
<keyword evidence="5" id="KW-1003">Cell membrane</keyword>
<feature type="transmembrane region" description="Helical" evidence="5">
    <location>
        <begin position="120"/>
        <end position="138"/>
    </location>
</feature>
<feature type="transmembrane region" description="Helical" evidence="5">
    <location>
        <begin position="81"/>
        <end position="100"/>
    </location>
</feature>
<reference evidence="6 7" key="1">
    <citation type="submission" date="2015-04" db="EMBL/GenBank/DDBJ databases">
        <title>Whole genome shotgun sequence of Flavihumibacter petaseus NBRC 106054.</title>
        <authorList>
            <person name="Miyazawa S."/>
            <person name="Hosoyama A."/>
            <person name="Hashimoto M."/>
            <person name="Noguchi M."/>
            <person name="Tsuchikane K."/>
            <person name="Ohji S."/>
            <person name="Yamazoe A."/>
            <person name="Ichikawa N."/>
            <person name="Kimura A."/>
            <person name="Fujita N."/>
        </authorList>
    </citation>
    <scope>NUCLEOTIDE SEQUENCE [LARGE SCALE GENOMIC DNA]</scope>
    <source>
        <strain evidence="6 7">NBRC 106054</strain>
    </source>
</reference>
<dbReference type="Pfam" id="PF01925">
    <property type="entry name" value="TauE"/>
    <property type="match status" value="1"/>
</dbReference>
<dbReference type="GO" id="GO:0005886">
    <property type="term" value="C:plasma membrane"/>
    <property type="evidence" value="ECO:0007669"/>
    <property type="project" value="UniProtKB-SubCell"/>
</dbReference>
<keyword evidence="2 5" id="KW-0812">Transmembrane</keyword>
<evidence type="ECO:0000256" key="1">
    <source>
        <dbReference type="ARBA" id="ARBA00004141"/>
    </source>
</evidence>
<protein>
    <recommendedName>
        <fullName evidence="5">Probable membrane transporter protein</fullName>
    </recommendedName>
</protein>
<keyword evidence="3 5" id="KW-1133">Transmembrane helix</keyword>
<dbReference type="PANTHER" id="PTHR43701">
    <property type="entry name" value="MEMBRANE TRANSPORTER PROTEIN MJ0441-RELATED"/>
    <property type="match status" value="1"/>
</dbReference>
<dbReference type="InterPro" id="IPR002781">
    <property type="entry name" value="TM_pro_TauE-like"/>
</dbReference>
<comment type="subcellular location">
    <subcellularLocation>
        <location evidence="5">Cell membrane</location>
        <topology evidence="5">Multi-pass membrane protein</topology>
    </subcellularLocation>
    <subcellularLocation>
        <location evidence="1">Membrane</location>
        <topology evidence="1">Multi-pass membrane protein</topology>
    </subcellularLocation>
</comment>
<dbReference type="InterPro" id="IPR051598">
    <property type="entry name" value="TSUP/Inactive_protease-like"/>
</dbReference>
<proteinExistence type="inferred from homology"/>
<gene>
    <name evidence="6" type="ORF">FPE01S_03_00650</name>
</gene>
<evidence type="ECO:0000313" key="6">
    <source>
        <dbReference type="EMBL" id="GAO44026.1"/>
    </source>
</evidence>
<keyword evidence="7" id="KW-1185">Reference proteome</keyword>
<evidence type="ECO:0000313" key="7">
    <source>
        <dbReference type="Proteomes" id="UP000033121"/>
    </source>
</evidence>